<dbReference type="OrthoDB" id="361216at2759"/>
<evidence type="ECO:0000256" key="1">
    <source>
        <dbReference type="SAM" id="SignalP"/>
    </source>
</evidence>
<reference evidence="2 3" key="3">
    <citation type="journal article" date="2016" name="Sci. Rep.">
        <title>Genome-wide diversity and gene expression profiling of Babesia microti isolates identify polymorphic genes that mediate host-pathogen interactions.</title>
        <authorList>
            <person name="Silva J.C."/>
            <person name="Cornillot E."/>
            <person name="McCracken C."/>
            <person name="Usmani-Brown S."/>
            <person name="Dwivedi A."/>
            <person name="Ifeonu O.O."/>
            <person name="Crabtree J."/>
            <person name="Gotia H.T."/>
            <person name="Virji A.Z."/>
            <person name="Reynes C."/>
            <person name="Colinge J."/>
            <person name="Kumar V."/>
            <person name="Lawres L."/>
            <person name="Pazzi J.E."/>
            <person name="Pablo J.V."/>
            <person name="Hung C."/>
            <person name="Brancato J."/>
            <person name="Kumari P."/>
            <person name="Orvis J."/>
            <person name="Tretina K."/>
            <person name="Chibucos M."/>
            <person name="Ott S."/>
            <person name="Sadzewicz L."/>
            <person name="Sengamalay N."/>
            <person name="Shetty A.C."/>
            <person name="Su Q."/>
            <person name="Tallon L."/>
            <person name="Fraser C.M."/>
            <person name="Frutos R."/>
            <person name="Molina D.M."/>
            <person name="Krause P.J."/>
            <person name="Ben Mamoun C."/>
        </authorList>
    </citation>
    <scope>NUCLEOTIDE SEQUENCE [LARGE SCALE GENOMIC DNA]</scope>
    <source>
        <strain evidence="2 3">RI</strain>
    </source>
</reference>
<proteinExistence type="predicted"/>
<protein>
    <recommendedName>
        <fullName evidence="4">Nucleotide exchange factor SIL1</fullName>
    </recommendedName>
</protein>
<dbReference type="GeneID" id="24423341"/>
<dbReference type="AlphaFoldDB" id="I7J5B7"/>
<dbReference type="EMBL" id="FO082871">
    <property type="protein sequence ID" value="CCF72727.1"/>
    <property type="molecule type" value="Genomic_DNA"/>
</dbReference>
<dbReference type="RefSeq" id="XP_012647336.1">
    <property type="nucleotide sequence ID" value="XM_012791882.1"/>
</dbReference>
<evidence type="ECO:0000313" key="3">
    <source>
        <dbReference type="Proteomes" id="UP000002899"/>
    </source>
</evidence>
<gene>
    <name evidence="2" type="ORF">BMR1_01G01305</name>
</gene>
<sequence>MLLSTLVIILSTFCVLESLHIQTQSTFISANGIQFARFRRKTAASIDEQLNIGENNSTYWYKLPKEYKVPSNNVASPTGATTDQPSDDHSISVEELNDLGISSKSNYFDLDDKSLIDNPTSPSLETHPLSDVKNTPSTLPNANLVEDLYYTDILLSTKENESSNLDPLASYENDLLNSSITNEHDKYSIDESLREANRMIHKSETVNSISIDTNESYADSTFPKIEHLPQKNLVTGKYLIDRHLIHKVACLRSCLEILEKGVAKNEANDSINGISADQEGINNIGGRESENPLIGIFCCFNDSQMRVFKQLVLDEGLFEEVLGRAITIYERAADTKSLERITWIATHLGPWVNQLRKDTADQKLSKLISAALTTVNGDNLYENNQFFGVLWDYCEKGLLDRYLVKRCEEVISEASKRYRVDDGVASVSEIFLTSIKNQIIAQMITNLNGTDVYVKTLAECLNANREDWRRIVNCNIKSLEGIEEFIGWLGLGAEFLSRSERPGKMASAEDLLEIAHELSSEA</sequence>
<reference evidence="2 3" key="2">
    <citation type="journal article" date="2013" name="PLoS ONE">
        <title>Whole genome mapping and re-organization of the nuclear and mitochondrial genomes of Babesia microti isolates.</title>
        <authorList>
            <person name="Cornillot E."/>
            <person name="Dassouli A."/>
            <person name="Garg A."/>
            <person name="Pachikara N."/>
            <person name="Randazzo S."/>
            <person name="Depoix D."/>
            <person name="Carcy B."/>
            <person name="Delbecq S."/>
            <person name="Frutos R."/>
            <person name="Silva J.C."/>
            <person name="Sutton R."/>
            <person name="Krause P.J."/>
            <person name="Mamoun C.B."/>
        </authorList>
    </citation>
    <scope>NUCLEOTIDE SEQUENCE [LARGE SCALE GENOMIC DNA]</scope>
    <source>
        <strain evidence="2 3">RI</strain>
    </source>
</reference>
<dbReference type="VEuPathDB" id="PiroplasmaDB:BMR1_01G01305"/>
<accession>I7J5B7</accession>
<dbReference type="KEGG" id="bmic:BMR1_01G01305"/>
<reference evidence="2 3" key="1">
    <citation type="journal article" date="2012" name="Nucleic Acids Res.">
        <title>Sequencing of the smallest Apicomplexan genome from the human pathogen Babesia microti.</title>
        <authorList>
            <person name="Cornillot E."/>
            <person name="Hadj-Kaddour K."/>
            <person name="Dassouli A."/>
            <person name="Noel B."/>
            <person name="Ranwez V."/>
            <person name="Vacherie B."/>
            <person name="Augagneur Y."/>
            <person name="Bres V."/>
            <person name="Duclos A."/>
            <person name="Randazzo S."/>
            <person name="Carcy B."/>
            <person name="Debierre-Grockiego F."/>
            <person name="Delbecq S."/>
            <person name="Moubri-Menage K."/>
            <person name="Shams-Eldin H."/>
            <person name="Usmani-Brown S."/>
            <person name="Bringaud F."/>
            <person name="Wincker P."/>
            <person name="Vivares C.P."/>
            <person name="Schwarz R.T."/>
            <person name="Schetters T.P."/>
            <person name="Krause P.J."/>
            <person name="Gorenflot A."/>
            <person name="Berry V."/>
            <person name="Barbe V."/>
            <person name="Ben Mamoun C."/>
        </authorList>
    </citation>
    <scope>NUCLEOTIDE SEQUENCE [LARGE SCALE GENOMIC DNA]</scope>
    <source>
        <strain evidence="2 3">RI</strain>
    </source>
</reference>
<name>I7J5B7_BABMR</name>
<evidence type="ECO:0008006" key="4">
    <source>
        <dbReference type="Google" id="ProtNLM"/>
    </source>
</evidence>
<evidence type="ECO:0000313" key="2">
    <source>
        <dbReference type="EMBL" id="CCF72727.1"/>
    </source>
</evidence>
<feature type="signal peptide" evidence="1">
    <location>
        <begin position="1"/>
        <end position="18"/>
    </location>
</feature>
<dbReference type="Proteomes" id="UP000002899">
    <property type="component" value="Chromosome I"/>
</dbReference>
<feature type="chain" id="PRO_5003711244" description="Nucleotide exchange factor SIL1" evidence="1">
    <location>
        <begin position="19"/>
        <end position="522"/>
    </location>
</feature>
<keyword evidence="1" id="KW-0732">Signal</keyword>
<organism evidence="2 3">
    <name type="scientific">Babesia microti (strain RI)</name>
    <dbReference type="NCBI Taxonomy" id="1133968"/>
    <lineage>
        <taxon>Eukaryota</taxon>
        <taxon>Sar</taxon>
        <taxon>Alveolata</taxon>
        <taxon>Apicomplexa</taxon>
        <taxon>Aconoidasida</taxon>
        <taxon>Piroplasmida</taxon>
        <taxon>Babesiidae</taxon>
        <taxon>Babesia</taxon>
    </lineage>
</organism>
<keyword evidence="3" id="KW-1185">Reference proteome</keyword>